<keyword evidence="2" id="KW-1185">Reference proteome</keyword>
<sequence>MISNQEFEIRKQARCIVEREGHIQSERGMTHDVFMCVFFTFAYFLAFMDHRFSTSSEHDEWMRNQMIVGMCMEETNLGERRAKTEVKGKMAEIRRLIRLKRNAHGMDDEWIVHDDISYTLGG</sequence>
<accession>A0A5M9J8K4</accession>
<dbReference type="EMBL" id="VICG01000016">
    <property type="protein sequence ID" value="KAA8563976.1"/>
    <property type="molecule type" value="Genomic_DNA"/>
</dbReference>
<proteinExistence type="predicted"/>
<evidence type="ECO:0000313" key="1">
    <source>
        <dbReference type="EMBL" id="KAA8563976.1"/>
    </source>
</evidence>
<organism evidence="1 2">
    <name type="scientific">Monilinia fructicola</name>
    <name type="common">Brown rot fungus</name>
    <name type="synonym">Ciboria fructicola</name>
    <dbReference type="NCBI Taxonomy" id="38448"/>
    <lineage>
        <taxon>Eukaryota</taxon>
        <taxon>Fungi</taxon>
        <taxon>Dikarya</taxon>
        <taxon>Ascomycota</taxon>
        <taxon>Pezizomycotina</taxon>
        <taxon>Leotiomycetes</taxon>
        <taxon>Helotiales</taxon>
        <taxon>Sclerotiniaceae</taxon>
        <taxon>Monilinia</taxon>
    </lineage>
</organism>
<comment type="caution">
    <text evidence="1">The sequence shown here is derived from an EMBL/GenBank/DDBJ whole genome shotgun (WGS) entry which is preliminary data.</text>
</comment>
<protein>
    <submittedName>
        <fullName evidence="1">Uncharacterized protein</fullName>
    </submittedName>
</protein>
<gene>
    <name evidence="1" type="ORF">EYC84_011977</name>
</gene>
<dbReference type="Proteomes" id="UP000322873">
    <property type="component" value="Unassembled WGS sequence"/>
</dbReference>
<reference evidence="1 2" key="1">
    <citation type="submission" date="2019-06" db="EMBL/GenBank/DDBJ databases">
        <title>Genome Sequence of the Brown Rot Fungal Pathogen Monilinia fructicola.</title>
        <authorList>
            <person name="De Miccolis Angelini R.M."/>
            <person name="Landi L."/>
            <person name="Abate D."/>
            <person name="Pollastro S."/>
            <person name="Romanazzi G."/>
            <person name="Faretra F."/>
        </authorList>
    </citation>
    <scope>NUCLEOTIDE SEQUENCE [LARGE SCALE GENOMIC DNA]</scope>
    <source>
        <strain evidence="1 2">Mfrc123</strain>
    </source>
</reference>
<name>A0A5M9J8K4_MONFR</name>
<dbReference type="AlphaFoldDB" id="A0A5M9J8K4"/>
<evidence type="ECO:0000313" key="2">
    <source>
        <dbReference type="Proteomes" id="UP000322873"/>
    </source>
</evidence>